<proteinExistence type="inferred from homology"/>
<evidence type="ECO:0000313" key="6">
    <source>
        <dbReference type="Proteomes" id="UP000001940"/>
    </source>
</evidence>
<feature type="region of interest" description="Disordered" evidence="2">
    <location>
        <begin position="499"/>
        <end position="608"/>
    </location>
</feature>
<comment type="similarity">
    <text evidence="1">Belongs to the peptidase C1 family.</text>
</comment>
<evidence type="ECO:0000259" key="4">
    <source>
        <dbReference type="SMART" id="SM00645"/>
    </source>
</evidence>
<evidence type="ECO:0000313" key="7">
    <source>
        <dbReference type="WormBase" id="F15D4.4"/>
    </source>
</evidence>
<dbReference type="Gene3D" id="3.90.70.10">
    <property type="entry name" value="Cysteine proteinases"/>
    <property type="match status" value="1"/>
</dbReference>
<reference evidence="5 6" key="1">
    <citation type="journal article" date="1998" name="Science">
        <title>Genome sequence of the nematode C. elegans: a platform for investigating biology.</title>
        <authorList>
            <consortium name="The C. elegans sequencing consortium"/>
            <person name="Sulson J.E."/>
            <person name="Waterston R."/>
        </authorList>
    </citation>
    <scope>NUCLEOTIDE SEQUENCE [LARGE SCALE GENOMIC DNA]</scope>
    <source>
        <strain evidence="5 6">Bristol N2</strain>
    </source>
</reference>
<sequence length="608" mass="66005">MRAPHLIWLFVCVFQSTVVQGSTCRSDGKYCSDLMSVSVLRFSNLDYKCQFPILIAKSDVIKLDPTAHLTMKIGEYCPKSCCAQIQTTIPTTTPTSTQTTTPTTTTITTTPVPTTTPYLSPLEKFNEAMNNDGAFKSLMDVINFNSTAKEGLKRFNVYSKVKKEVDEHNIMYELGMSSYKMSTNQFSVALDGEVAPLTLNLDALTPTATVIPATISSRKKRDTEPTVDWRPFLKPILDQSTCGGCWAFSMISMIESFFAIQGYNTSSLSVQQLLTCDTKVDSTYGLANVGCKGGYFQIAGSYLEVSAARDASLIPFDLEDTSCDSSFFPPVVPTILLFDDGYISGNFTAAQLITMEQNIEDKVRKGPIAVGMAAGPDIYKYSEGVYDGDCGTIINHAVVIVGFTDDYWIIRNSWGASWGEAGYFRVKRTPGKDPCQFYKYWSQATAVGANETYAPPKAGGGEFVVPTTRAPTVATVAPASSSGAVDECGEGLCEEDCGCDDYDEDDEDEVDEEEKEETSTTTSSTTSTEASTPTTSTSTSTSTSTPSTTTSTTSTSTTSSTSSSAPIRAVRTSTPTTRRTTTTTPRRTTTPRKTIFGRMSDGWNNFWG</sequence>
<dbReference type="UCSC" id="F15D4.4">
    <property type="organism name" value="c. elegans"/>
</dbReference>
<dbReference type="GeneID" id="184530"/>
<feature type="compositionally biased region" description="Low complexity" evidence="2">
    <location>
        <begin position="519"/>
        <end position="594"/>
    </location>
</feature>
<keyword evidence="3" id="KW-0732">Signal</keyword>
<dbReference type="CTD" id="184530"/>
<gene>
    <name evidence="5" type="ORF">CELE_F15D4.4</name>
    <name evidence="5 7" type="ORF">F15D4.4</name>
</gene>
<evidence type="ECO:0000256" key="1">
    <source>
        <dbReference type="ARBA" id="ARBA00008455"/>
    </source>
</evidence>
<dbReference type="FunFam" id="3.90.70.10:FF:000333">
    <property type="entry name" value="Protein CBG02822"/>
    <property type="match status" value="1"/>
</dbReference>
<dbReference type="PRINTS" id="PR00705">
    <property type="entry name" value="PAPAIN"/>
</dbReference>
<feature type="signal peptide" evidence="3">
    <location>
        <begin position="1"/>
        <end position="21"/>
    </location>
</feature>
<feature type="chain" id="PRO_5018672516" evidence="3">
    <location>
        <begin position="22"/>
        <end position="608"/>
    </location>
</feature>
<dbReference type="InterPro" id="IPR013128">
    <property type="entry name" value="Peptidase_C1A"/>
</dbReference>
<accession>Q93512</accession>
<keyword evidence="6" id="KW-1185">Reference proteome</keyword>
<dbReference type="GO" id="GO:0051603">
    <property type="term" value="P:proteolysis involved in protein catabolic process"/>
    <property type="evidence" value="ECO:0000318"/>
    <property type="project" value="GO_Central"/>
</dbReference>
<organism evidence="5 6">
    <name type="scientific">Caenorhabditis elegans</name>
    <dbReference type="NCBI Taxonomy" id="6239"/>
    <lineage>
        <taxon>Eukaryota</taxon>
        <taxon>Metazoa</taxon>
        <taxon>Ecdysozoa</taxon>
        <taxon>Nematoda</taxon>
        <taxon>Chromadorea</taxon>
        <taxon>Rhabditida</taxon>
        <taxon>Rhabditina</taxon>
        <taxon>Rhabditomorpha</taxon>
        <taxon>Rhabditoidea</taxon>
        <taxon>Rhabditidae</taxon>
        <taxon>Peloderinae</taxon>
        <taxon>Caenorhabditis</taxon>
    </lineage>
</organism>
<dbReference type="InParanoid" id="Q93512"/>
<dbReference type="AGR" id="WB:WBGene00008861"/>
<dbReference type="STRING" id="6239.F15D4.4.1"/>
<dbReference type="GO" id="GO:0004197">
    <property type="term" value="F:cysteine-type endopeptidase activity"/>
    <property type="evidence" value="ECO:0000318"/>
    <property type="project" value="GO_Central"/>
</dbReference>
<dbReference type="InterPro" id="IPR039417">
    <property type="entry name" value="Peptidase_C1A_papain-like"/>
</dbReference>
<dbReference type="eggNOG" id="KOG1543">
    <property type="taxonomic scope" value="Eukaryota"/>
</dbReference>
<dbReference type="PaxDb" id="6239-F15D4.4"/>
<dbReference type="InterPro" id="IPR013201">
    <property type="entry name" value="Prot_inhib_I29"/>
</dbReference>
<dbReference type="KEGG" id="cel:CELE_F15D4.4"/>
<dbReference type="SMR" id="Q93512"/>
<dbReference type="Bgee" id="WBGene00008861">
    <property type="expression patterns" value="Expressed in larva and 1 other cell type or tissue"/>
</dbReference>
<dbReference type="OMA" id="CWAFSMI"/>
<dbReference type="WormBase" id="F15D4.4">
    <property type="protein sequence ID" value="CE48029"/>
    <property type="gene ID" value="WBGene00008861"/>
</dbReference>
<dbReference type="CDD" id="cd02248">
    <property type="entry name" value="Peptidase_C1A"/>
    <property type="match status" value="1"/>
</dbReference>
<dbReference type="OrthoDB" id="10253408at2759"/>
<dbReference type="Pfam" id="PF08246">
    <property type="entry name" value="Inhibitor_I29"/>
    <property type="match status" value="1"/>
</dbReference>
<dbReference type="InterPro" id="IPR038765">
    <property type="entry name" value="Papain-like_cys_pep_sf"/>
</dbReference>
<dbReference type="Pfam" id="PF00112">
    <property type="entry name" value="Peptidase_C1"/>
    <property type="match status" value="1"/>
</dbReference>
<name>Q93512_CAEEL</name>
<dbReference type="GO" id="GO:0005615">
    <property type="term" value="C:extracellular space"/>
    <property type="evidence" value="ECO:0000318"/>
    <property type="project" value="GO_Central"/>
</dbReference>
<protein>
    <submittedName>
        <fullName evidence="5">Peptidase C1A papain C-terminal domain-containing protein</fullName>
    </submittedName>
</protein>
<dbReference type="RefSeq" id="NP_496805.3">
    <property type="nucleotide sequence ID" value="NM_064404.6"/>
</dbReference>
<dbReference type="PhylomeDB" id="Q93512"/>
<dbReference type="InterPro" id="IPR025661">
    <property type="entry name" value="Pept_asp_AS"/>
</dbReference>
<evidence type="ECO:0000256" key="3">
    <source>
        <dbReference type="SAM" id="SignalP"/>
    </source>
</evidence>
<feature type="domain" description="Peptidase C1A papain C-terminal" evidence="4">
    <location>
        <begin position="223"/>
        <end position="445"/>
    </location>
</feature>
<dbReference type="GO" id="GO:0005764">
    <property type="term" value="C:lysosome"/>
    <property type="evidence" value="ECO:0000318"/>
    <property type="project" value="GO_Central"/>
</dbReference>
<dbReference type="FunCoup" id="Q93512">
    <property type="interactions" value="795"/>
</dbReference>
<dbReference type="PIR" id="T20981">
    <property type="entry name" value="T20981"/>
</dbReference>
<dbReference type="Proteomes" id="UP000001940">
    <property type="component" value="Chromosome II"/>
</dbReference>
<dbReference type="HOGENOM" id="CLU_495433_0_0_1"/>
<dbReference type="SUPFAM" id="SSF54001">
    <property type="entry name" value="Cysteine proteinases"/>
    <property type="match status" value="1"/>
</dbReference>
<dbReference type="AlphaFoldDB" id="Q93512"/>
<dbReference type="MEROPS" id="C01.A45"/>
<dbReference type="InterPro" id="IPR000668">
    <property type="entry name" value="Peptidase_C1A_C"/>
</dbReference>
<dbReference type="PANTHER" id="PTHR12411">
    <property type="entry name" value="CYSTEINE PROTEASE FAMILY C1-RELATED"/>
    <property type="match status" value="1"/>
</dbReference>
<evidence type="ECO:0000256" key="2">
    <source>
        <dbReference type="SAM" id="MobiDB-lite"/>
    </source>
</evidence>
<dbReference type="EMBL" id="BX284602">
    <property type="protein sequence ID" value="CAB02487.4"/>
    <property type="molecule type" value="Genomic_DNA"/>
</dbReference>
<evidence type="ECO:0000313" key="5">
    <source>
        <dbReference type="EMBL" id="CAB02487.4"/>
    </source>
</evidence>
<dbReference type="PROSITE" id="PS00640">
    <property type="entry name" value="THIOL_PROTEASE_ASN"/>
    <property type="match status" value="1"/>
</dbReference>
<feature type="compositionally biased region" description="Acidic residues" evidence="2">
    <location>
        <begin position="499"/>
        <end position="516"/>
    </location>
</feature>
<dbReference type="SMART" id="SM00645">
    <property type="entry name" value="Pept_C1"/>
    <property type="match status" value="1"/>
</dbReference>